<dbReference type="CDD" id="cd00085">
    <property type="entry name" value="HNHc"/>
    <property type="match status" value="1"/>
</dbReference>
<evidence type="ECO:0000256" key="2">
    <source>
        <dbReference type="SAM" id="MobiDB-lite"/>
    </source>
</evidence>
<evidence type="ECO:0000313" key="5">
    <source>
        <dbReference type="Proteomes" id="UP001367513"/>
    </source>
</evidence>
<evidence type="ECO:0000313" key="4">
    <source>
        <dbReference type="EMBL" id="MEK6467264.1"/>
    </source>
</evidence>
<feature type="region of interest" description="Disordered" evidence="2">
    <location>
        <begin position="202"/>
        <end position="225"/>
    </location>
</feature>
<dbReference type="InterPro" id="IPR003615">
    <property type="entry name" value="HNH_nuc"/>
</dbReference>
<dbReference type="InterPro" id="IPR003870">
    <property type="entry name" value="DUF222"/>
</dbReference>
<keyword evidence="5" id="KW-1185">Reference proteome</keyword>
<reference evidence="4 5" key="1">
    <citation type="submission" date="2024-03" db="EMBL/GenBank/DDBJ databases">
        <title>Draft genome sequence of Pseudonocardia carboxydivorans JCM 14827.</title>
        <authorList>
            <person name="Duangmal K."/>
        </authorList>
    </citation>
    <scope>NUCLEOTIDE SEQUENCE [LARGE SCALE GENOMIC DNA]</scope>
    <source>
        <strain evidence="4 5">JCM 14827</strain>
    </source>
</reference>
<evidence type="ECO:0000256" key="1">
    <source>
        <dbReference type="ARBA" id="ARBA00023450"/>
    </source>
</evidence>
<feature type="domain" description="HNH nuclease" evidence="3">
    <location>
        <begin position="319"/>
        <end position="371"/>
    </location>
</feature>
<dbReference type="Gene3D" id="1.10.30.50">
    <property type="match status" value="1"/>
</dbReference>
<protein>
    <submittedName>
        <fullName evidence="4">DUF222 domain-containing protein</fullName>
    </submittedName>
</protein>
<dbReference type="InterPro" id="IPR002711">
    <property type="entry name" value="HNH"/>
</dbReference>
<gene>
    <name evidence="4" type="ORF">WG925_26305</name>
</gene>
<comment type="similarity">
    <text evidence="1">Belongs to the Rv1128c/1148c/1588c/1702c/1945/3466 family.</text>
</comment>
<evidence type="ECO:0000259" key="3">
    <source>
        <dbReference type="SMART" id="SM00507"/>
    </source>
</evidence>
<dbReference type="RefSeq" id="WP_346103994.1">
    <property type="nucleotide sequence ID" value="NZ_BAAAOD010000028.1"/>
</dbReference>
<dbReference type="Pfam" id="PF01844">
    <property type="entry name" value="HNH"/>
    <property type="match status" value="1"/>
</dbReference>
<dbReference type="SMART" id="SM00507">
    <property type="entry name" value="HNHc"/>
    <property type="match status" value="1"/>
</dbReference>
<comment type="caution">
    <text evidence="4">The sequence shown here is derived from an EMBL/GenBank/DDBJ whole genome shotgun (WGS) entry which is preliminary data.</text>
</comment>
<dbReference type="Proteomes" id="UP001367513">
    <property type="component" value="Unassembled WGS sequence"/>
</dbReference>
<sequence length="500" mass="52507">MDDVWQAGDEELLLAVADVQERINRESASLVALVAEIATRGLAGDRGFRDTADLLRTVQNVSRATARARVDAARALSPLYLITGERVDAELPELASAFAEGAVGAEHVRVVQRVLAMLPPHLHEHRPVLEADLVHHARTLDPDAVEKLGRRAIALLDPDGPRPREPKPSRNRFVLRPQGAGYEARGWFDTESAAMLRTALSPLTAPVPPDGSTGARDERSTAERSGDGLVELARRLLAVGALGVENGRPVTLTVTVPIETLTSGTGAALLGFGEGGLAAAVAAEDALRLACDARVVPVVLASTGEPLFLGREQRLASRAQRLALAQRDGGCAFAGCEAPPQWCVAHHCTHWAAGGATDLDNLVLLCPHHHRMVHRDGWSVQIRDGFPVITPPGWIPGGPRTNPLHRPDLIGGPVDRDGPPWHHAAGAPSLSTMTTAAAGTHSATGPGPPTKRNCGSGSGRTAAMWPGTTAPSPGTVRCARTGAGNVVVERAPASSARPVV</sequence>
<dbReference type="Pfam" id="PF02720">
    <property type="entry name" value="DUF222"/>
    <property type="match status" value="1"/>
</dbReference>
<proteinExistence type="inferred from homology"/>
<dbReference type="EMBL" id="JBBPIX010000023">
    <property type="protein sequence ID" value="MEK6467264.1"/>
    <property type="molecule type" value="Genomic_DNA"/>
</dbReference>
<organism evidence="4 5">
    <name type="scientific">Pseudonocardia alni subsp. carboxydivorans</name>
    <dbReference type="NCBI Taxonomy" id="415010"/>
    <lineage>
        <taxon>Bacteria</taxon>
        <taxon>Bacillati</taxon>
        <taxon>Actinomycetota</taxon>
        <taxon>Actinomycetes</taxon>
        <taxon>Pseudonocardiales</taxon>
        <taxon>Pseudonocardiaceae</taxon>
        <taxon>Pseudonocardia</taxon>
    </lineage>
</organism>
<accession>A0ABU9ANE7</accession>
<feature type="region of interest" description="Disordered" evidence="2">
    <location>
        <begin position="436"/>
        <end position="474"/>
    </location>
</feature>
<feature type="compositionally biased region" description="Low complexity" evidence="2">
    <location>
        <begin position="436"/>
        <end position="445"/>
    </location>
</feature>
<feature type="compositionally biased region" description="Basic and acidic residues" evidence="2">
    <location>
        <begin position="215"/>
        <end position="225"/>
    </location>
</feature>
<name>A0ABU9ANE7_PSEA5</name>